<sequence length="352" mass="36295">MAVLFRATRSVLPLVMLAAAAAVPHSTWGAPPARLSRMPSLLALSPAMSLPEASLAIRSLHLVPACSASVAPPSFAAVSSTLTAIAASPASAERTRASAAATLGRLRTAVRALETGGRCHRFFHTPSGEWAVCCELGDGSPALVQGPGGGGVDGGGGRVCTTLRGVGIAQPSSRGLAGRDYFNATLGGAPLRCRDRHGDAVYDAADAAVPRGLRHVRRVWGGQWPTSRGGRRHGRRGRDGGGPGGHSLGRGSSKRSRSRLPGVVRVPMGAAVGGAASDVVLMRRPQQAPGRDVEPIAKLGGFFEDQYVKAGYGAPAAWARCAAHLDSATLCTFFCCNTRFVGNVLCDSPTCY</sequence>
<accession>A0ACC3C4K9</accession>
<gene>
    <name evidence="1" type="ORF">I4F81_007735</name>
</gene>
<evidence type="ECO:0000313" key="1">
    <source>
        <dbReference type="EMBL" id="KAK1865201.1"/>
    </source>
</evidence>
<keyword evidence="2" id="KW-1185">Reference proteome</keyword>
<dbReference type="Proteomes" id="UP000798662">
    <property type="component" value="Chromosome 2"/>
</dbReference>
<comment type="caution">
    <text evidence="1">The sequence shown here is derived from an EMBL/GenBank/DDBJ whole genome shotgun (WGS) entry which is preliminary data.</text>
</comment>
<protein>
    <submittedName>
        <fullName evidence="1">Uncharacterized protein</fullName>
    </submittedName>
</protein>
<organism evidence="1 2">
    <name type="scientific">Pyropia yezoensis</name>
    <name type="common">Susabi-nori</name>
    <name type="synonym">Porphyra yezoensis</name>
    <dbReference type="NCBI Taxonomy" id="2788"/>
    <lineage>
        <taxon>Eukaryota</taxon>
        <taxon>Rhodophyta</taxon>
        <taxon>Bangiophyceae</taxon>
        <taxon>Bangiales</taxon>
        <taxon>Bangiaceae</taxon>
        <taxon>Pyropia</taxon>
    </lineage>
</organism>
<proteinExistence type="predicted"/>
<evidence type="ECO:0000313" key="2">
    <source>
        <dbReference type="Proteomes" id="UP000798662"/>
    </source>
</evidence>
<name>A0ACC3C4K9_PYRYE</name>
<dbReference type="EMBL" id="CM020619">
    <property type="protein sequence ID" value="KAK1865201.1"/>
    <property type="molecule type" value="Genomic_DNA"/>
</dbReference>
<reference evidence="1" key="1">
    <citation type="submission" date="2019-11" db="EMBL/GenBank/DDBJ databases">
        <title>Nori genome reveals adaptations in red seaweeds to the harsh intertidal environment.</title>
        <authorList>
            <person name="Wang D."/>
            <person name="Mao Y."/>
        </authorList>
    </citation>
    <scope>NUCLEOTIDE SEQUENCE</scope>
    <source>
        <tissue evidence="1">Gametophyte</tissue>
    </source>
</reference>